<feature type="compositionally biased region" description="Basic residues" evidence="1">
    <location>
        <begin position="54"/>
        <end position="65"/>
    </location>
</feature>
<protein>
    <submittedName>
        <fullName evidence="2">Uncharacterized protein</fullName>
    </submittedName>
</protein>
<evidence type="ECO:0000256" key="1">
    <source>
        <dbReference type="SAM" id="MobiDB-lite"/>
    </source>
</evidence>
<feature type="compositionally biased region" description="Basic residues" evidence="1">
    <location>
        <begin position="1"/>
        <end position="11"/>
    </location>
</feature>
<dbReference type="GeneID" id="35599363"/>
<dbReference type="EMBL" id="FJUY01000005">
    <property type="protein sequence ID" value="CZT18342.1"/>
    <property type="molecule type" value="Genomic_DNA"/>
</dbReference>
<reference evidence="2 3" key="1">
    <citation type="submission" date="2016-03" db="EMBL/GenBank/DDBJ databases">
        <authorList>
            <person name="Ploux O."/>
        </authorList>
    </citation>
    <scope>NUCLEOTIDE SEQUENCE [LARGE SCALE GENOMIC DNA]</scope>
    <source>
        <strain evidence="2 3">URUG2</strain>
    </source>
</reference>
<sequence length="199" mass="22697">MRSLTHFHRQTTRNSKMAIHKPAQPLPNDFFGVKNGYKTSTRGNEQTKEYSPRRSQRLAKQHRTRTQLMHTMESSSSSSANSLLPARPKIITLKFKQTKAAIRPQTTQPPPAQKPNPEPPDHTQPSFLEKLTDQELNRALSYYYDFPQNLPCRESGASMRADGPIPDIMIKFDEGVFSRITCLRPLSEDDLESVDPFTV</sequence>
<name>A0A2D3UPD3_9PEZI</name>
<dbReference type="AlphaFoldDB" id="A0A2D3UPD3"/>
<organism evidence="2 3">
    <name type="scientific">Ramularia collo-cygni</name>
    <dbReference type="NCBI Taxonomy" id="112498"/>
    <lineage>
        <taxon>Eukaryota</taxon>
        <taxon>Fungi</taxon>
        <taxon>Dikarya</taxon>
        <taxon>Ascomycota</taxon>
        <taxon>Pezizomycotina</taxon>
        <taxon>Dothideomycetes</taxon>
        <taxon>Dothideomycetidae</taxon>
        <taxon>Mycosphaerellales</taxon>
        <taxon>Mycosphaerellaceae</taxon>
        <taxon>Ramularia</taxon>
    </lineage>
</organism>
<proteinExistence type="predicted"/>
<dbReference type="RefSeq" id="XP_023625232.1">
    <property type="nucleotide sequence ID" value="XM_023769464.1"/>
</dbReference>
<gene>
    <name evidence="2" type="ORF">RCC_04186</name>
</gene>
<keyword evidence="3" id="KW-1185">Reference proteome</keyword>
<dbReference type="Proteomes" id="UP000225277">
    <property type="component" value="Unassembled WGS sequence"/>
</dbReference>
<accession>A0A2D3UPD3</accession>
<evidence type="ECO:0000313" key="2">
    <source>
        <dbReference type="EMBL" id="CZT18342.1"/>
    </source>
</evidence>
<feature type="region of interest" description="Disordered" evidence="1">
    <location>
        <begin position="1"/>
        <end position="83"/>
    </location>
</feature>
<dbReference type="OrthoDB" id="10285483at2759"/>
<evidence type="ECO:0000313" key="3">
    <source>
        <dbReference type="Proteomes" id="UP000225277"/>
    </source>
</evidence>
<feature type="region of interest" description="Disordered" evidence="1">
    <location>
        <begin position="97"/>
        <end position="126"/>
    </location>
</feature>
<feature type="compositionally biased region" description="Pro residues" evidence="1">
    <location>
        <begin position="107"/>
        <end position="118"/>
    </location>
</feature>